<comment type="cofactor">
    <cofactor evidence="17 19">
        <name>Zn(2+)</name>
        <dbReference type="ChEBI" id="CHEBI:29105"/>
    </cofactor>
    <text evidence="17 19">Binds 1 zinc ion per subunit.</text>
</comment>
<dbReference type="GO" id="GO:0005615">
    <property type="term" value="C:extracellular space"/>
    <property type="evidence" value="ECO:0007669"/>
    <property type="project" value="TreeGrafter"/>
</dbReference>
<keyword evidence="12 19" id="KW-0482">Metalloprotease</keyword>
<gene>
    <name evidence="23" type="primary">ANPEP</name>
</gene>
<keyword evidence="7 17" id="KW-0479">Metal-binding</keyword>
<name>A0A8C7JZR3_ONCKI</name>
<keyword evidence="6 19" id="KW-0812">Transmembrane</keyword>
<keyword evidence="9 17" id="KW-0862">Zinc</keyword>
<dbReference type="InterPro" id="IPR024571">
    <property type="entry name" value="ERAP1-like_C_dom"/>
</dbReference>
<evidence type="ECO:0000256" key="15">
    <source>
        <dbReference type="ARBA" id="ARBA00023180"/>
    </source>
</evidence>
<protein>
    <recommendedName>
        <fullName evidence="19">Aminopeptidase</fullName>
        <ecNumber evidence="19">3.4.11.-</ecNumber>
    </recommendedName>
</protein>
<dbReference type="Pfam" id="PF01433">
    <property type="entry name" value="Peptidase_M1"/>
    <property type="match status" value="1"/>
</dbReference>
<dbReference type="GeneTree" id="ENSGT00940000154876"/>
<evidence type="ECO:0000259" key="21">
    <source>
        <dbReference type="Pfam" id="PF11838"/>
    </source>
</evidence>
<feature type="site" description="Transition state stabilizer" evidence="18">
    <location>
        <position position="455"/>
    </location>
</feature>
<dbReference type="PRINTS" id="PR00756">
    <property type="entry name" value="ALADIPTASE"/>
</dbReference>
<dbReference type="InterPro" id="IPR042097">
    <property type="entry name" value="Aminopeptidase_N-like_N_sf"/>
</dbReference>
<evidence type="ECO:0000256" key="4">
    <source>
        <dbReference type="ARBA" id="ARBA00022475"/>
    </source>
</evidence>
<dbReference type="GO" id="GO:0006508">
    <property type="term" value="P:proteolysis"/>
    <property type="evidence" value="ECO:0007669"/>
    <property type="project" value="UniProtKB-KW"/>
</dbReference>
<dbReference type="FunFam" id="1.10.390.10:FF:000016">
    <property type="entry name" value="Glutamyl aminopeptidase"/>
    <property type="match status" value="1"/>
</dbReference>
<dbReference type="FunFam" id="1.25.50.20:FF:000012">
    <property type="entry name" value="Aminopeptidase N"/>
    <property type="match status" value="1"/>
</dbReference>
<keyword evidence="3 19" id="KW-0031">Aminopeptidase</keyword>
<dbReference type="InterPro" id="IPR027268">
    <property type="entry name" value="Peptidase_M4/M1_CTD_sf"/>
</dbReference>
<dbReference type="Proteomes" id="UP000694557">
    <property type="component" value="Unassembled WGS sequence"/>
</dbReference>
<evidence type="ECO:0000256" key="19">
    <source>
        <dbReference type="RuleBase" id="RU364040"/>
    </source>
</evidence>
<accession>A0A8C7JZR3</accession>
<keyword evidence="11 19" id="KW-1133">Transmembrane helix</keyword>
<evidence type="ECO:0000259" key="22">
    <source>
        <dbReference type="Pfam" id="PF17900"/>
    </source>
</evidence>
<feature type="transmembrane region" description="Helical" evidence="19">
    <location>
        <begin position="12"/>
        <end position="33"/>
    </location>
</feature>
<evidence type="ECO:0000256" key="7">
    <source>
        <dbReference type="ARBA" id="ARBA00022723"/>
    </source>
</evidence>
<dbReference type="SUPFAM" id="SSF55486">
    <property type="entry name" value="Metalloproteases ('zincins'), catalytic domain"/>
    <property type="match status" value="1"/>
</dbReference>
<dbReference type="EC" id="3.4.11.-" evidence="19"/>
<evidence type="ECO:0000256" key="6">
    <source>
        <dbReference type="ARBA" id="ARBA00022692"/>
    </source>
</evidence>
<dbReference type="InterPro" id="IPR050344">
    <property type="entry name" value="Peptidase_M1_aminopeptidases"/>
</dbReference>
<evidence type="ECO:0000256" key="8">
    <source>
        <dbReference type="ARBA" id="ARBA00022801"/>
    </source>
</evidence>
<keyword evidence="4" id="KW-1003">Cell membrane</keyword>
<dbReference type="PANTHER" id="PTHR11533">
    <property type="entry name" value="PROTEASE M1 ZINC METALLOPROTEASE"/>
    <property type="match status" value="1"/>
</dbReference>
<keyword evidence="10" id="KW-0735">Signal-anchor</keyword>
<dbReference type="Ensembl" id="ENSOKIT00005101168.1">
    <property type="protein sequence ID" value="ENSOKIP00005094620.1"/>
    <property type="gene ID" value="ENSOKIG00005040432.1"/>
</dbReference>
<reference evidence="23" key="1">
    <citation type="submission" date="2025-08" db="UniProtKB">
        <authorList>
            <consortium name="Ensembl"/>
        </authorList>
    </citation>
    <scope>IDENTIFICATION</scope>
</reference>
<dbReference type="AlphaFoldDB" id="A0A8C7JZR3"/>
<comment type="subcellular location">
    <subcellularLocation>
        <location evidence="1">Cell membrane</location>
        <topology evidence="1">Single-pass type II membrane protein</topology>
    </subcellularLocation>
</comment>
<dbReference type="PANTHER" id="PTHR11533:SF172">
    <property type="entry name" value="AMINOPEPTIDASE N"/>
    <property type="match status" value="1"/>
</dbReference>
<keyword evidence="15" id="KW-0325">Glycoprotein</keyword>
<dbReference type="InterPro" id="IPR034016">
    <property type="entry name" value="M1_APN-typ"/>
</dbReference>
<evidence type="ECO:0000256" key="12">
    <source>
        <dbReference type="ARBA" id="ARBA00023049"/>
    </source>
</evidence>
<evidence type="ECO:0000313" key="24">
    <source>
        <dbReference type="Proteomes" id="UP000694557"/>
    </source>
</evidence>
<evidence type="ECO:0000256" key="9">
    <source>
        <dbReference type="ARBA" id="ARBA00022833"/>
    </source>
</evidence>
<evidence type="ECO:0000256" key="18">
    <source>
        <dbReference type="PIRSR" id="PIRSR634016-4"/>
    </source>
</evidence>
<evidence type="ECO:0000256" key="14">
    <source>
        <dbReference type="ARBA" id="ARBA00023157"/>
    </source>
</evidence>
<comment type="similarity">
    <text evidence="2 19">Belongs to the peptidase M1 family.</text>
</comment>
<dbReference type="FunFam" id="2.60.40.1730:FF:000001">
    <property type="entry name" value="Leucyl-cystinyl aminopeptidase"/>
    <property type="match status" value="1"/>
</dbReference>
<evidence type="ECO:0000256" key="11">
    <source>
        <dbReference type="ARBA" id="ARBA00022989"/>
    </source>
</evidence>
<evidence type="ECO:0000256" key="1">
    <source>
        <dbReference type="ARBA" id="ARBA00004401"/>
    </source>
</evidence>
<dbReference type="InterPro" id="IPR045357">
    <property type="entry name" value="Aminopeptidase_N-like_N"/>
</dbReference>
<reference evidence="23" key="2">
    <citation type="submission" date="2025-09" db="UniProtKB">
        <authorList>
            <consortium name="Ensembl"/>
        </authorList>
    </citation>
    <scope>IDENTIFICATION</scope>
</reference>
<dbReference type="SUPFAM" id="SSF63737">
    <property type="entry name" value="Leukotriene A4 hydrolase N-terminal domain"/>
    <property type="match status" value="1"/>
</dbReference>
<dbReference type="Gene3D" id="1.25.50.20">
    <property type="match status" value="1"/>
</dbReference>
<keyword evidence="13 19" id="KW-0472">Membrane</keyword>
<feature type="domain" description="Aminopeptidase N-like N-terminal" evidence="22">
    <location>
        <begin position="65"/>
        <end position="257"/>
    </location>
</feature>
<dbReference type="GO" id="GO:0043171">
    <property type="term" value="P:peptide catabolic process"/>
    <property type="evidence" value="ECO:0007669"/>
    <property type="project" value="TreeGrafter"/>
</dbReference>
<dbReference type="CDD" id="cd09601">
    <property type="entry name" value="M1_APN-Q_like"/>
    <property type="match status" value="1"/>
</dbReference>
<keyword evidence="5 19" id="KW-0645">Protease</keyword>
<feature type="binding site" evidence="17">
    <location>
        <position position="389"/>
    </location>
    <ligand>
        <name>Zn(2+)</name>
        <dbReference type="ChEBI" id="CHEBI:29105"/>
        <note>catalytic</note>
    </ligand>
</feature>
<dbReference type="InterPro" id="IPR001930">
    <property type="entry name" value="Peptidase_M1"/>
</dbReference>
<dbReference type="Pfam" id="PF17900">
    <property type="entry name" value="Peptidase_M1_N"/>
    <property type="match status" value="1"/>
</dbReference>
<proteinExistence type="inferred from homology"/>
<evidence type="ECO:0000256" key="5">
    <source>
        <dbReference type="ARBA" id="ARBA00022670"/>
    </source>
</evidence>
<keyword evidence="24" id="KW-1185">Reference proteome</keyword>
<feature type="domain" description="Peptidase M1 membrane alanine aminopeptidase" evidence="20">
    <location>
        <begin position="294"/>
        <end position="509"/>
    </location>
</feature>
<dbReference type="InterPro" id="IPR014782">
    <property type="entry name" value="Peptidase_M1_dom"/>
</dbReference>
<evidence type="ECO:0000256" key="16">
    <source>
        <dbReference type="PIRSR" id="PIRSR634016-1"/>
    </source>
</evidence>
<keyword evidence="14" id="KW-1015">Disulfide bond</keyword>
<dbReference type="GO" id="GO:0042277">
    <property type="term" value="F:peptide binding"/>
    <property type="evidence" value="ECO:0007669"/>
    <property type="project" value="TreeGrafter"/>
</dbReference>
<dbReference type="GO" id="GO:0008270">
    <property type="term" value="F:zinc ion binding"/>
    <property type="evidence" value="ECO:0007669"/>
    <property type="project" value="UniProtKB-UniRule"/>
</dbReference>
<keyword evidence="8 19" id="KW-0378">Hydrolase</keyword>
<dbReference type="Pfam" id="PF11838">
    <property type="entry name" value="ERAP1_C"/>
    <property type="match status" value="1"/>
</dbReference>
<dbReference type="Gene3D" id="2.60.40.1730">
    <property type="entry name" value="tricorn interacting facor f3 domain"/>
    <property type="match status" value="1"/>
</dbReference>
<dbReference type="GO" id="GO:0005886">
    <property type="term" value="C:plasma membrane"/>
    <property type="evidence" value="ECO:0007669"/>
    <property type="project" value="UniProtKB-SubCell"/>
</dbReference>
<sequence length="884" mass="99190">MGKGFFISKTLGIVGVIVGTGVVATIIALSVVYSQEKAKINEAVNPPTTPSTPWEHYRLPDSLSPVSYNITLWPRLVVNASTGLFIFTGQSAVVFQCKKDTDLILIHANKLNLTLLSLISRDGATAPTIKKSWLEVPTQFLVIQLNSNLMAGSQYELYTEFIGELADDLGGFYRSEYTEGTSPPVRKVVATTQMQPVDARKAFPCFDEPAMKAVFHMTLLHAHGTVALANASVNVTVNGQDVTRTSFQPTPLMSTYLLAFVVSEFGFIHSTEGEKVLIRIWARKQAIAEGQGDYALEKTGPILEFFENYYSSSYPLTKSDQIALPDFSAGAMENWGLITYRETALLYNPASSSNGDKEWIATVISHELAHMWFGNLVTMKWWNDLWLNEGFASYVSYLGANSAEPTWNVTDLIVLKEVHGAMSVDALASSHPLSAKEEDVMRPAQISELFDTITYSKLKCDLISPQTYLNTFKYSNTVYQDLWKHLQMAADSTPGLDLPASVDDIMNRWILQMGFPVVTIDTATGSINQRHFLLDPDSVVDRPSPFKIIIYFLLPSNTATHLPMKTLGSDWMLANTKVSGFFRVNYDSSNWDRLLTQLSTDHEAIPVINRAQVVDDAFNLARARIVSTILALRTTLFLQREREYMPWQTADRNLGYFFLMFDRSDVYGPMQAYLNKQVTPLFNHFKTITADWTKIPDKHTDQYNQVNAISIACSTGVAGCEELTTGWFKDWMKTPENNTIHPNLRQTVYCSAIAAGGVEEWDFAWRMYREASIASEADKLMYSLACTRVPWLLNRYLNYCLDPEKIRKQDATFTIVYIAGNVVGSNISIMHLSDLQLFIDENAEQGFGSATLAVDQALERTKANMKWVAENKADIYKWFTDNSA</sequence>
<evidence type="ECO:0000256" key="10">
    <source>
        <dbReference type="ARBA" id="ARBA00022968"/>
    </source>
</evidence>
<dbReference type="Gene3D" id="1.10.390.10">
    <property type="entry name" value="Neutral Protease Domain 2"/>
    <property type="match status" value="1"/>
</dbReference>
<feature type="active site" description="Proton acceptor" evidence="16">
    <location>
        <position position="367"/>
    </location>
</feature>
<dbReference type="GO" id="GO:0005737">
    <property type="term" value="C:cytoplasm"/>
    <property type="evidence" value="ECO:0007669"/>
    <property type="project" value="TreeGrafter"/>
</dbReference>
<evidence type="ECO:0000259" key="20">
    <source>
        <dbReference type="Pfam" id="PF01433"/>
    </source>
</evidence>
<evidence type="ECO:0000256" key="13">
    <source>
        <dbReference type="ARBA" id="ARBA00023136"/>
    </source>
</evidence>
<dbReference type="GO" id="GO:0070006">
    <property type="term" value="F:metalloaminopeptidase activity"/>
    <property type="evidence" value="ECO:0007669"/>
    <property type="project" value="TreeGrafter"/>
</dbReference>
<evidence type="ECO:0000256" key="2">
    <source>
        <dbReference type="ARBA" id="ARBA00010136"/>
    </source>
</evidence>
<evidence type="ECO:0000256" key="17">
    <source>
        <dbReference type="PIRSR" id="PIRSR634016-3"/>
    </source>
</evidence>
<feature type="binding site" evidence="17">
    <location>
        <position position="366"/>
    </location>
    <ligand>
        <name>Zn(2+)</name>
        <dbReference type="ChEBI" id="CHEBI:29105"/>
        <note>catalytic</note>
    </ligand>
</feature>
<feature type="domain" description="ERAP1-like C-terminal" evidence="21">
    <location>
        <begin position="571"/>
        <end position="826"/>
    </location>
</feature>
<dbReference type="Gene3D" id="2.60.40.1910">
    <property type="match status" value="1"/>
</dbReference>
<feature type="binding site" evidence="17">
    <location>
        <position position="370"/>
    </location>
    <ligand>
        <name>Zn(2+)</name>
        <dbReference type="ChEBI" id="CHEBI:29105"/>
        <note>catalytic</note>
    </ligand>
</feature>
<evidence type="ECO:0000313" key="23">
    <source>
        <dbReference type="Ensembl" id="ENSOKIP00005094620.1"/>
    </source>
</evidence>
<evidence type="ECO:0000256" key="3">
    <source>
        <dbReference type="ARBA" id="ARBA00022438"/>
    </source>
</evidence>
<organism evidence="23 24">
    <name type="scientific">Oncorhynchus kisutch</name>
    <name type="common">Coho salmon</name>
    <name type="synonym">Salmo kisutch</name>
    <dbReference type="NCBI Taxonomy" id="8019"/>
    <lineage>
        <taxon>Eukaryota</taxon>
        <taxon>Metazoa</taxon>
        <taxon>Chordata</taxon>
        <taxon>Craniata</taxon>
        <taxon>Vertebrata</taxon>
        <taxon>Euteleostomi</taxon>
        <taxon>Actinopterygii</taxon>
        <taxon>Neopterygii</taxon>
        <taxon>Teleostei</taxon>
        <taxon>Protacanthopterygii</taxon>
        <taxon>Salmoniformes</taxon>
        <taxon>Salmonidae</taxon>
        <taxon>Salmoninae</taxon>
        <taxon>Oncorhynchus</taxon>
    </lineage>
</organism>